<dbReference type="Pfam" id="PF23539">
    <property type="entry name" value="DUF7134"/>
    <property type="match status" value="1"/>
</dbReference>
<evidence type="ECO:0000256" key="10">
    <source>
        <dbReference type="SAM" id="Phobius"/>
    </source>
</evidence>
<dbReference type="Gene3D" id="3.30.565.10">
    <property type="entry name" value="Histidine kinase-like ATPase, C-terminal domain"/>
    <property type="match status" value="1"/>
</dbReference>
<evidence type="ECO:0000259" key="11">
    <source>
        <dbReference type="SMART" id="SM00387"/>
    </source>
</evidence>
<dbReference type="PROSITE" id="PS51257">
    <property type="entry name" value="PROKAR_LIPOPROTEIN"/>
    <property type="match status" value="1"/>
</dbReference>
<dbReference type="InterPro" id="IPR011712">
    <property type="entry name" value="Sig_transdc_His_kin_sub3_dim/P"/>
</dbReference>
<dbReference type="InterPro" id="IPR036890">
    <property type="entry name" value="HATPase_C_sf"/>
</dbReference>
<dbReference type="Pfam" id="PF07730">
    <property type="entry name" value="HisKA_3"/>
    <property type="match status" value="1"/>
</dbReference>
<evidence type="ECO:0000256" key="9">
    <source>
        <dbReference type="SAM" id="Coils"/>
    </source>
</evidence>
<dbReference type="GO" id="GO:0016301">
    <property type="term" value="F:kinase activity"/>
    <property type="evidence" value="ECO:0007669"/>
    <property type="project" value="UniProtKB-KW"/>
</dbReference>
<dbReference type="InterPro" id="IPR003594">
    <property type="entry name" value="HATPase_dom"/>
</dbReference>
<keyword evidence="13" id="KW-1185">Reference proteome</keyword>
<evidence type="ECO:0000256" key="2">
    <source>
        <dbReference type="ARBA" id="ARBA00012438"/>
    </source>
</evidence>
<dbReference type="EMBL" id="JBDJAW010000039">
    <property type="protein sequence ID" value="MEN3539842.1"/>
    <property type="molecule type" value="Genomic_DNA"/>
</dbReference>
<dbReference type="SUPFAM" id="SSF55874">
    <property type="entry name" value="ATPase domain of HSP90 chaperone/DNA topoisomerase II/histidine kinase"/>
    <property type="match status" value="1"/>
</dbReference>
<feature type="transmembrane region" description="Helical" evidence="10">
    <location>
        <begin position="116"/>
        <end position="135"/>
    </location>
</feature>
<protein>
    <recommendedName>
        <fullName evidence="2">histidine kinase</fullName>
        <ecNumber evidence="2">2.7.13.3</ecNumber>
    </recommendedName>
</protein>
<name>A0ABV0AX40_9ACTN</name>
<keyword evidence="6 12" id="KW-0418">Kinase</keyword>
<dbReference type="CDD" id="cd16917">
    <property type="entry name" value="HATPase_UhpB-NarQ-NarX-like"/>
    <property type="match status" value="1"/>
</dbReference>
<evidence type="ECO:0000256" key="7">
    <source>
        <dbReference type="ARBA" id="ARBA00022840"/>
    </source>
</evidence>
<accession>A0ABV0AX40</accession>
<keyword evidence="10" id="KW-0472">Membrane</keyword>
<keyword evidence="4" id="KW-0808">Transferase</keyword>
<dbReference type="Gene3D" id="1.20.5.1930">
    <property type="match status" value="1"/>
</dbReference>
<dbReference type="EC" id="2.7.13.3" evidence="2"/>
<keyword evidence="3" id="KW-0597">Phosphoprotein</keyword>
<comment type="caution">
    <text evidence="12">The sequence shown here is derived from an EMBL/GenBank/DDBJ whole genome shotgun (WGS) entry which is preliminary data.</text>
</comment>
<dbReference type="PANTHER" id="PTHR24421:SF10">
    <property type="entry name" value="NITRATE_NITRITE SENSOR PROTEIN NARQ"/>
    <property type="match status" value="1"/>
</dbReference>
<evidence type="ECO:0000256" key="4">
    <source>
        <dbReference type="ARBA" id="ARBA00022679"/>
    </source>
</evidence>
<evidence type="ECO:0000256" key="5">
    <source>
        <dbReference type="ARBA" id="ARBA00022741"/>
    </source>
</evidence>
<evidence type="ECO:0000256" key="3">
    <source>
        <dbReference type="ARBA" id="ARBA00022553"/>
    </source>
</evidence>
<feature type="coiled-coil region" evidence="9">
    <location>
        <begin position="188"/>
        <end position="215"/>
    </location>
</feature>
<dbReference type="Proteomes" id="UP001447516">
    <property type="component" value="Unassembled WGS sequence"/>
</dbReference>
<feature type="transmembrane region" description="Helical" evidence="10">
    <location>
        <begin position="166"/>
        <end position="185"/>
    </location>
</feature>
<gene>
    <name evidence="12" type="ORF">AAH991_32360</name>
</gene>
<keyword evidence="10" id="KW-0812">Transmembrane</keyword>
<keyword evidence="9" id="KW-0175">Coiled coil</keyword>
<feature type="domain" description="Histidine kinase/HSP90-like ATPase" evidence="11">
    <location>
        <begin position="327"/>
        <end position="418"/>
    </location>
</feature>
<dbReference type="RefSeq" id="WP_346229719.1">
    <property type="nucleotide sequence ID" value="NZ_JBDJAW010000039.1"/>
</dbReference>
<keyword evidence="10" id="KW-1133">Transmembrane helix</keyword>
<evidence type="ECO:0000256" key="6">
    <source>
        <dbReference type="ARBA" id="ARBA00022777"/>
    </source>
</evidence>
<comment type="catalytic activity">
    <reaction evidence="1">
        <text>ATP + protein L-histidine = ADP + protein N-phospho-L-histidine.</text>
        <dbReference type="EC" id="2.7.13.3"/>
    </reaction>
</comment>
<keyword evidence="8" id="KW-0902">Two-component regulatory system</keyword>
<dbReference type="PANTHER" id="PTHR24421">
    <property type="entry name" value="NITRATE/NITRITE SENSOR PROTEIN NARX-RELATED"/>
    <property type="match status" value="1"/>
</dbReference>
<feature type="transmembrane region" description="Helical" evidence="10">
    <location>
        <begin position="52"/>
        <end position="69"/>
    </location>
</feature>
<keyword evidence="5" id="KW-0547">Nucleotide-binding</keyword>
<reference evidence="12 13" key="1">
    <citation type="submission" date="2024-05" db="EMBL/GenBank/DDBJ databases">
        <title>Microbispora sp.ZYX-F-249.</title>
        <authorList>
            <person name="Xie H."/>
        </authorList>
    </citation>
    <scope>NUCLEOTIDE SEQUENCE [LARGE SCALE GENOMIC DNA]</scope>
    <source>
        <strain evidence="12 13">ZYX-F-249</strain>
    </source>
</reference>
<dbReference type="Pfam" id="PF02518">
    <property type="entry name" value="HATPase_c"/>
    <property type="match status" value="1"/>
</dbReference>
<dbReference type="SMART" id="SM00387">
    <property type="entry name" value="HATPase_c"/>
    <property type="match status" value="1"/>
</dbReference>
<evidence type="ECO:0000313" key="13">
    <source>
        <dbReference type="Proteomes" id="UP001447516"/>
    </source>
</evidence>
<organism evidence="12 13">
    <name type="scientific">Microbispora maris</name>
    <dbReference type="NCBI Taxonomy" id="3144104"/>
    <lineage>
        <taxon>Bacteria</taxon>
        <taxon>Bacillati</taxon>
        <taxon>Actinomycetota</taxon>
        <taxon>Actinomycetes</taxon>
        <taxon>Streptosporangiales</taxon>
        <taxon>Streptosporangiaceae</taxon>
        <taxon>Microbispora</taxon>
    </lineage>
</organism>
<evidence type="ECO:0000313" key="12">
    <source>
        <dbReference type="EMBL" id="MEN3539842.1"/>
    </source>
</evidence>
<evidence type="ECO:0000256" key="1">
    <source>
        <dbReference type="ARBA" id="ARBA00000085"/>
    </source>
</evidence>
<evidence type="ECO:0000256" key="8">
    <source>
        <dbReference type="ARBA" id="ARBA00023012"/>
    </source>
</evidence>
<dbReference type="InterPro" id="IPR055558">
    <property type="entry name" value="DUF7134"/>
</dbReference>
<dbReference type="InterPro" id="IPR050482">
    <property type="entry name" value="Sensor_HK_TwoCompSys"/>
</dbReference>
<sequence length="425" mass="44596">MTKHSVAVLRGWVRRAAVQDTALGAGLLAACVTVNHPQAAVAAAPGAHGMAGLWVWWGMTALIVTGVALRRSRPLPMLALCTAAAGVHLAANVPPMIADLGVLIVLYTVAARTTRTVSAAVLAALLLLVTAWSLYQGLAGLPTPVFQVRHAQPRGPEQATRENGPVAWSGVFVLGSGLVAAWAIGSSARSRRAYLEQLRERARDLERERDQQAALAVAAERGRISREMHDVVAHGLSLIVIQAQGAAAALEHRPADTRAALETIVTTGRASLADMRRALGALGEVDDAWHPQPGLVQLPALLTRVRRAGTPVRLRVSGVPATLPAPVDLTAYRIVQEALTNTMKHAGAGASADVVLTYGDTTVNIEVTDDGQGPPHDPRHGNGLRGMHERVKLLGGTLRTGPVARGGFTVRASLPVDEPADGPRA</sequence>
<keyword evidence="7" id="KW-0067">ATP-binding</keyword>
<proteinExistence type="predicted"/>